<gene>
    <name evidence="8" type="ORF">L207DRAFT_557774</name>
</gene>
<keyword evidence="9" id="KW-1185">Reference proteome</keyword>
<feature type="domain" description="Major facilitator superfamily (MFS) profile" evidence="7">
    <location>
        <begin position="73"/>
        <end position="472"/>
    </location>
</feature>
<proteinExistence type="predicted"/>
<feature type="compositionally biased region" description="Basic and acidic residues" evidence="5">
    <location>
        <begin position="28"/>
        <end position="41"/>
    </location>
</feature>
<dbReference type="PANTHER" id="PTHR23502">
    <property type="entry name" value="MAJOR FACILITATOR SUPERFAMILY"/>
    <property type="match status" value="1"/>
</dbReference>
<evidence type="ECO:0000256" key="4">
    <source>
        <dbReference type="ARBA" id="ARBA00023136"/>
    </source>
</evidence>
<evidence type="ECO:0000256" key="3">
    <source>
        <dbReference type="ARBA" id="ARBA00022989"/>
    </source>
</evidence>
<name>A0A2J6R5V1_HYAVF</name>
<protein>
    <submittedName>
        <fullName evidence="8">MFS multidrug transporter</fullName>
    </submittedName>
</protein>
<keyword evidence="3 6" id="KW-1133">Transmembrane helix</keyword>
<dbReference type="InterPro" id="IPR036259">
    <property type="entry name" value="MFS_trans_sf"/>
</dbReference>
<evidence type="ECO:0000313" key="8">
    <source>
        <dbReference type="EMBL" id="PMD33874.1"/>
    </source>
</evidence>
<dbReference type="Pfam" id="PF07690">
    <property type="entry name" value="MFS_1"/>
    <property type="match status" value="1"/>
</dbReference>
<dbReference type="InterPro" id="IPR011701">
    <property type="entry name" value="MFS"/>
</dbReference>
<dbReference type="Gene3D" id="1.20.1250.20">
    <property type="entry name" value="MFS general substrate transporter like domains"/>
    <property type="match status" value="1"/>
</dbReference>
<evidence type="ECO:0000256" key="6">
    <source>
        <dbReference type="SAM" id="Phobius"/>
    </source>
</evidence>
<organism evidence="8 9">
    <name type="scientific">Hyaloscypha variabilis (strain UAMH 11265 / GT02V1 / F)</name>
    <name type="common">Meliniomyces variabilis</name>
    <dbReference type="NCBI Taxonomy" id="1149755"/>
    <lineage>
        <taxon>Eukaryota</taxon>
        <taxon>Fungi</taxon>
        <taxon>Dikarya</taxon>
        <taxon>Ascomycota</taxon>
        <taxon>Pezizomycotina</taxon>
        <taxon>Leotiomycetes</taxon>
        <taxon>Helotiales</taxon>
        <taxon>Hyaloscyphaceae</taxon>
        <taxon>Hyaloscypha</taxon>
        <taxon>Hyaloscypha variabilis</taxon>
    </lineage>
</organism>
<dbReference type="PANTHER" id="PTHR23502:SF60">
    <property type="entry name" value="MAJOR FACILITATOR SUPERFAMILY (MFS) PROFILE DOMAIN-CONTAINING PROTEIN-RELATED"/>
    <property type="match status" value="1"/>
</dbReference>
<dbReference type="Proteomes" id="UP000235786">
    <property type="component" value="Unassembled WGS sequence"/>
</dbReference>
<evidence type="ECO:0000256" key="1">
    <source>
        <dbReference type="ARBA" id="ARBA00004141"/>
    </source>
</evidence>
<dbReference type="InterPro" id="IPR020846">
    <property type="entry name" value="MFS_dom"/>
</dbReference>
<dbReference type="GO" id="GO:0016020">
    <property type="term" value="C:membrane"/>
    <property type="evidence" value="ECO:0007669"/>
    <property type="project" value="UniProtKB-SubCell"/>
</dbReference>
<dbReference type="PROSITE" id="PS50850">
    <property type="entry name" value="MFS"/>
    <property type="match status" value="1"/>
</dbReference>
<dbReference type="GO" id="GO:0022857">
    <property type="term" value="F:transmembrane transporter activity"/>
    <property type="evidence" value="ECO:0007669"/>
    <property type="project" value="InterPro"/>
</dbReference>
<dbReference type="EMBL" id="KZ613955">
    <property type="protein sequence ID" value="PMD33874.1"/>
    <property type="molecule type" value="Genomic_DNA"/>
</dbReference>
<feature type="transmembrane region" description="Helical" evidence="6">
    <location>
        <begin position="448"/>
        <end position="467"/>
    </location>
</feature>
<feature type="transmembrane region" description="Helical" evidence="6">
    <location>
        <begin position="75"/>
        <end position="95"/>
    </location>
</feature>
<dbReference type="AlphaFoldDB" id="A0A2J6R5V1"/>
<comment type="subcellular location">
    <subcellularLocation>
        <location evidence="1">Membrane</location>
        <topology evidence="1">Multi-pass membrane protein</topology>
    </subcellularLocation>
</comment>
<dbReference type="OrthoDB" id="6770063at2759"/>
<feature type="transmembrane region" description="Helical" evidence="6">
    <location>
        <begin position="369"/>
        <end position="388"/>
    </location>
</feature>
<keyword evidence="4 6" id="KW-0472">Membrane</keyword>
<dbReference type="SUPFAM" id="SSF103473">
    <property type="entry name" value="MFS general substrate transporter"/>
    <property type="match status" value="1"/>
</dbReference>
<evidence type="ECO:0000256" key="2">
    <source>
        <dbReference type="ARBA" id="ARBA00022692"/>
    </source>
</evidence>
<feature type="transmembrane region" description="Helical" evidence="6">
    <location>
        <begin position="164"/>
        <end position="186"/>
    </location>
</feature>
<feature type="transmembrane region" description="Helical" evidence="6">
    <location>
        <begin position="198"/>
        <end position="215"/>
    </location>
</feature>
<feature type="transmembrane region" description="Helical" evidence="6">
    <location>
        <begin position="289"/>
        <end position="315"/>
    </location>
</feature>
<reference evidence="8 9" key="1">
    <citation type="submission" date="2016-04" db="EMBL/GenBank/DDBJ databases">
        <title>A degradative enzymes factory behind the ericoid mycorrhizal symbiosis.</title>
        <authorList>
            <consortium name="DOE Joint Genome Institute"/>
            <person name="Martino E."/>
            <person name="Morin E."/>
            <person name="Grelet G."/>
            <person name="Kuo A."/>
            <person name="Kohler A."/>
            <person name="Daghino S."/>
            <person name="Barry K."/>
            <person name="Choi C."/>
            <person name="Cichocki N."/>
            <person name="Clum A."/>
            <person name="Copeland A."/>
            <person name="Hainaut M."/>
            <person name="Haridas S."/>
            <person name="Labutti K."/>
            <person name="Lindquist E."/>
            <person name="Lipzen A."/>
            <person name="Khouja H.-R."/>
            <person name="Murat C."/>
            <person name="Ohm R."/>
            <person name="Olson A."/>
            <person name="Spatafora J."/>
            <person name="Veneault-Fourrey C."/>
            <person name="Henrissat B."/>
            <person name="Grigoriev I."/>
            <person name="Martin F."/>
            <person name="Perotto S."/>
        </authorList>
    </citation>
    <scope>NUCLEOTIDE SEQUENCE [LARGE SCALE GENOMIC DNA]</scope>
    <source>
        <strain evidence="8 9">F</strain>
    </source>
</reference>
<accession>A0A2J6R5V1</accession>
<evidence type="ECO:0000256" key="5">
    <source>
        <dbReference type="SAM" id="MobiDB-lite"/>
    </source>
</evidence>
<keyword evidence="2 6" id="KW-0812">Transmembrane</keyword>
<sequence length="478" mass="51854">MDKLEGQDPVGNRDTSSASEPTIFFTSKDMESLQDLEKGTDFETTSEDVKGSWNGADDPKDPFNWPTHRKTTMTVLLSLGGLVCTMSTSMIAPALNQISIDLDMQPSVMQLTLSIYLLAFVFGSPIIASLSEVYGRKPAYILAHVWYILWNTLCPINKSKGLVIAGRFLSGFGGSVSIALAGPSVADIWKADKRGRSLSLVQLAPLLGAAVGPIVGGLVAEHIGWKWIFWIVSAFDGTLLVLYALFVQESYAPVLLARRASSRRSNTEKEGYTQFDPTLPMKLLATRPVILVMSFLMAYNFGAYCLALSTFASIWTARYNQSETVSGLHYIAIGIGSTIATQAGGPLTDRIWAHLKTKSHGKVAPEYRVPLLVPGALLIVTDIGAAMFSGGVMMSSSSIVAYIIDEFGEHAASANAASRMLSNVMGFSFPLFAPQLYKHLGHGWGNSLLAFLYIAIGWPAPILLWKWGAKLRAVGRKN</sequence>
<feature type="region of interest" description="Disordered" evidence="5">
    <location>
        <begin position="1"/>
        <end position="64"/>
    </location>
</feature>
<evidence type="ECO:0000259" key="7">
    <source>
        <dbReference type="PROSITE" id="PS50850"/>
    </source>
</evidence>
<feature type="transmembrane region" description="Helical" evidence="6">
    <location>
        <begin position="227"/>
        <end position="246"/>
    </location>
</feature>
<feature type="transmembrane region" description="Helical" evidence="6">
    <location>
        <begin position="107"/>
        <end position="127"/>
    </location>
</feature>
<dbReference type="STRING" id="1149755.A0A2J6R5V1"/>
<evidence type="ECO:0000313" key="9">
    <source>
        <dbReference type="Proteomes" id="UP000235786"/>
    </source>
</evidence>